<gene>
    <name evidence="1" type="ORF">LY90DRAFT_707832</name>
</gene>
<evidence type="ECO:0000313" key="2">
    <source>
        <dbReference type="Proteomes" id="UP000193920"/>
    </source>
</evidence>
<name>A0A1Y2ADE4_9FUNG</name>
<organism evidence="1 2">
    <name type="scientific">Neocallimastix californiae</name>
    <dbReference type="NCBI Taxonomy" id="1754190"/>
    <lineage>
        <taxon>Eukaryota</taxon>
        <taxon>Fungi</taxon>
        <taxon>Fungi incertae sedis</taxon>
        <taxon>Chytridiomycota</taxon>
        <taxon>Chytridiomycota incertae sedis</taxon>
        <taxon>Neocallimastigomycetes</taxon>
        <taxon>Neocallimastigales</taxon>
        <taxon>Neocallimastigaceae</taxon>
        <taxon>Neocallimastix</taxon>
    </lineage>
</organism>
<sequence length="96" mass="11074">MKYFKYIEILYEILYIISKYCPISNCNVDTVITDMNNIELSSDSDSSNEEYNINNINNRNNIVNNCRNSDSENSNINIMNSSIGENRGNLCNFLNN</sequence>
<dbReference type="Proteomes" id="UP000193920">
    <property type="component" value="Unassembled WGS sequence"/>
</dbReference>
<reference evidence="1 2" key="1">
    <citation type="submission" date="2016-08" db="EMBL/GenBank/DDBJ databases">
        <title>A Parts List for Fungal Cellulosomes Revealed by Comparative Genomics.</title>
        <authorList>
            <consortium name="DOE Joint Genome Institute"/>
            <person name="Haitjema C.H."/>
            <person name="Gilmore S.P."/>
            <person name="Henske J.K."/>
            <person name="Solomon K.V."/>
            <person name="De Groot R."/>
            <person name="Kuo A."/>
            <person name="Mondo S.J."/>
            <person name="Salamov A.A."/>
            <person name="Labutti K."/>
            <person name="Zhao Z."/>
            <person name="Chiniquy J."/>
            <person name="Barry K."/>
            <person name="Brewer H.M."/>
            <person name="Purvine S.O."/>
            <person name="Wright A.T."/>
            <person name="Boxma B."/>
            <person name="Van Alen T."/>
            <person name="Hackstein J.H."/>
            <person name="Baker S.E."/>
            <person name="Grigoriev I.V."/>
            <person name="O'Malley M.A."/>
        </authorList>
    </citation>
    <scope>NUCLEOTIDE SEQUENCE [LARGE SCALE GENOMIC DNA]</scope>
    <source>
        <strain evidence="1 2">G1</strain>
    </source>
</reference>
<evidence type="ECO:0000313" key="1">
    <source>
        <dbReference type="EMBL" id="ORY20484.1"/>
    </source>
</evidence>
<comment type="caution">
    <text evidence="1">The sequence shown here is derived from an EMBL/GenBank/DDBJ whole genome shotgun (WGS) entry which is preliminary data.</text>
</comment>
<accession>A0A1Y2ADE4</accession>
<dbReference type="AlphaFoldDB" id="A0A1Y2ADE4"/>
<protein>
    <submittedName>
        <fullName evidence="1">Uncharacterized protein</fullName>
    </submittedName>
</protein>
<keyword evidence="2" id="KW-1185">Reference proteome</keyword>
<proteinExistence type="predicted"/>
<dbReference type="EMBL" id="MCOG01000288">
    <property type="protein sequence ID" value="ORY20484.1"/>
    <property type="molecule type" value="Genomic_DNA"/>
</dbReference>